<evidence type="ECO:0000256" key="3">
    <source>
        <dbReference type="ARBA" id="ARBA00007769"/>
    </source>
</evidence>
<keyword evidence="7" id="KW-0560">Oxidoreductase</keyword>
<reference evidence="10" key="1">
    <citation type="submission" date="2021-01" db="EMBL/GenBank/DDBJ databases">
        <authorList>
            <person name="Corre E."/>
            <person name="Pelletier E."/>
            <person name="Niang G."/>
            <person name="Scheremetjew M."/>
            <person name="Finn R."/>
            <person name="Kale V."/>
            <person name="Holt S."/>
            <person name="Cochrane G."/>
            <person name="Meng A."/>
            <person name="Brown T."/>
            <person name="Cohen L."/>
        </authorList>
    </citation>
    <scope>NUCLEOTIDE SEQUENCE</scope>
    <source>
        <strain evidence="10">CCMP1413</strain>
    </source>
</reference>
<dbReference type="PANTHER" id="PTHR11822:SF21">
    <property type="entry name" value="ISOCITRATE DEHYDROGENASE [NADP], MITOCHONDRIAL"/>
    <property type="match status" value="1"/>
</dbReference>
<dbReference type="GO" id="GO:0005739">
    <property type="term" value="C:mitochondrion"/>
    <property type="evidence" value="ECO:0007669"/>
    <property type="project" value="TreeGrafter"/>
</dbReference>
<dbReference type="Pfam" id="PF00180">
    <property type="entry name" value="Iso_dh"/>
    <property type="match status" value="1"/>
</dbReference>
<keyword evidence="6" id="KW-0460">Magnesium</keyword>
<evidence type="ECO:0000256" key="6">
    <source>
        <dbReference type="ARBA" id="ARBA00022842"/>
    </source>
</evidence>
<protein>
    <recommendedName>
        <fullName evidence="9">Isopropylmalate dehydrogenase-like domain-containing protein</fullName>
    </recommendedName>
</protein>
<keyword evidence="5" id="KW-0479">Metal-binding</keyword>
<dbReference type="PANTHER" id="PTHR11822">
    <property type="entry name" value="NADP-SPECIFIC ISOCITRATE DEHYDROGENASE"/>
    <property type="match status" value="1"/>
</dbReference>
<comment type="cofactor">
    <cofactor evidence="1">
        <name>Mn(2+)</name>
        <dbReference type="ChEBI" id="CHEBI:29035"/>
    </cofactor>
</comment>
<evidence type="ECO:0000313" key="10">
    <source>
        <dbReference type="EMBL" id="CAD8234774.1"/>
    </source>
</evidence>
<dbReference type="SUPFAM" id="SSF53659">
    <property type="entry name" value="Isocitrate/Isopropylmalate dehydrogenase-like"/>
    <property type="match status" value="1"/>
</dbReference>
<dbReference type="InterPro" id="IPR024084">
    <property type="entry name" value="IsoPropMal-DH-like_dom"/>
</dbReference>
<feature type="domain" description="Isopropylmalate dehydrogenase-like" evidence="9">
    <location>
        <begin position="2"/>
        <end position="394"/>
    </location>
</feature>
<evidence type="ECO:0000256" key="8">
    <source>
        <dbReference type="ARBA" id="ARBA00023211"/>
    </source>
</evidence>
<evidence type="ECO:0000256" key="5">
    <source>
        <dbReference type="ARBA" id="ARBA00022723"/>
    </source>
</evidence>
<dbReference type="EMBL" id="HBDZ01004911">
    <property type="protein sequence ID" value="CAD8234774.1"/>
    <property type="molecule type" value="Transcribed_RNA"/>
</dbReference>
<evidence type="ECO:0000259" key="9">
    <source>
        <dbReference type="SMART" id="SM01329"/>
    </source>
</evidence>
<dbReference type="GO" id="GO:0006102">
    <property type="term" value="P:isocitrate metabolic process"/>
    <property type="evidence" value="ECO:0007669"/>
    <property type="project" value="InterPro"/>
</dbReference>
<evidence type="ECO:0000256" key="1">
    <source>
        <dbReference type="ARBA" id="ARBA00001936"/>
    </source>
</evidence>
<dbReference type="GO" id="GO:0006099">
    <property type="term" value="P:tricarboxylic acid cycle"/>
    <property type="evidence" value="ECO:0007669"/>
    <property type="project" value="UniProtKB-KW"/>
</dbReference>
<proteinExistence type="inferred from homology"/>
<organism evidence="10">
    <name type="scientific">Prasinoderma coloniale</name>
    <dbReference type="NCBI Taxonomy" id="156133"/>
    <lineage>
        <taxon>Eukaryota</taxon>
        <taxon>Viridiplantae</taxon>
        <taxon>Prasinodermophyta</taxon>
        <taxon>Prasinodermophyceae</taxon>
        <taxon>Prasinodermales</taxon>
        <taxon>Prasinodermaceae</taxon>
        <taxon>Prasinoderma</taxon>
    </lineage>
</organism>
<evidence type="ECO:0000256" key="7">
    <source>
        <dbReference type="ARBA" id="ARBA00023002"/>
    </source>
</evidence>
<evidence type="ECO:0000256" key="4">
    <source>
        <dbReference type="ARBA" id="ARBA00022532"/>
    </source>
</evidence>
<keyword evidence="4" id="KW-0816">Tricarboxylic acid cycle</keyword>
<dbReference type="Gene3D" id="3.40.718.10">
    <property type="entry name" value="Isopropylmalate Dehydrogenase"/>
    <property type="match status" value="1"/>
</dbReference>
<gene>
    <name evidence="10" type="ORF">PCOL08062_LOCUS3760</name>
</gene>
<dbReference type="InterPro" id="IPR004790">
    <property type="entry name" value="Isocitrate_DH_NADP"/>
</dbReference>
<comment type="similarity">
    <text evidence="3">Belongs to the isocitrate and isopropylmalate dehydrogenases family.</text>
</comment>
<dbReference type="GO" id="GO:0006739">
    <property type="term" value="P:NADP+ metabolic process"/>
    <property type="evidence" value="ECO:0007669"/>
    <property type="project" value="TreeGrafter"/>
</dbReference>
<dbReference type="SMART" id="SM01329">
    <property type="entry name" value="Iso_dh"/>
    <property type="match status" value="1"/>
</dbReference>
<comment type="cofactor">
    <cofactor evidence="2">
        <name>Mg(2+)</name>
        <dbReference type="ChEBI" id="CHEBI:18420"/>
    </cofactor>
</comment>
<dbReference type="GO" id="GO:0004450">
    <property type="term" value="F:isocitrate dehydrogenase (NADP+) activity"/>
    <property type="evidence" value="ECO:0007669"/>
    <property type="project" value="InterPro"/>
</dbReference>
<sequence>MVYIAGEEMTKYVMDLVMERWVSPYVDTSSWERFDLSCRSRDDTEDKVLHDAVAAGARLGAIFKEPTITPTEVQKKRLGLKKAWGSPNGAMRRGWNGVTISRDTIHIDGIELGFKRPVLFERHAVGGEYSAGHATVGPGKVTTTFSPADGSAPVTIVEAELTDQSNAVVTYHNPYDNVTELGRIFFDRCLLHNCTPYVVTKKTVFKWQETYWTKMREVFDAEFKDAFNEAGLLDASGGELQHLISDAATMQIVKWTDGGFGMAAHNYDGDMLTDEVAQVHKSPGFITSNLVGKAADGSLIKEFEASHGTAADMEDARLEGKETSFNPLGMVEALIGAMQHAATLNSSTNDDADRIVTFTNDMRRAMHKLFREGKGTRDLCGPSGLTTEQFVDAVAEELDEIYGKK</sequence>
<keyword evidence="8" id="KW-0464">Manganese</keyword>
<dbReference type="AlphaFoldDB" id="A0A7R9TG97"/>
<evidence type="ECO:0000256" key="2">
    <source>
        <dbReference type="ARBA" id="ARBA00001946"/>
    </source>
</evidence>
<name>A0A7R9TG97_9VIRI</name>
<accession>A0A7R9TG97</accession>
<dbReference type="GO" id="GO:0046872">
    <property type="term" value="F:metal ion binding"/>
    <property type="evidence" value="ECO:0007669"/>
    <property type="project" value="UniProtKB-KW"/>
</dbReference>